<organism evidence="1 2">
    <name type="scientific">Xenorhabdus thuongxuanensis</name>
    <dbReference type="NCBI Taxonomy" id="1873484"/>
    <lineage>
        <taxon>Bacteria</taxon>
        <taxon>Pseudomonadati</taxon>
        <taxon>Pseudomonadota</taxon>
        <taxon>Gammaproteobacteria</taxon>
        <taxon>Enterobacterales</taxon>
        <taxon>Morganellaceae</taxon>
        <taxon>Xenorhabdus</taxon>
    </lineage>
</organism>
<name>A0A1Q5TU69_9GAMM</name>
<dbReference type="EMBL" id="MKGR01000024">
    <property type="protein sequence ID" value="OKP03743.1"/>
    <property type="molecule type" value="Genomic_DNA"/>
</dbReference>
<gene>
    <name evidence="1" type="ORF">Xentx_02890</name>
</gene>
<protein>
    <submittedName>
        <fullName evidence="1">Uncharacterized protein</fullName>
    </submittedName>
</protein>
<sequence length="66" mass="7431">MITFDNVNAEKAESDSAHTQASTMISFDKVDAFLCTLLQRNSTSEILRNLKVKASFGRPIRQITNR</sequence>
<reference evidence="1 2" key="1">
    <citation type="submission" date="2016-09" db="EMBL/GenBank/DDBJ databases">
        <title>Xenorhabdus thuongxuanensis sp. nov. and Xenorhabdus eapokensis sp. nov., isolated from Steinernema species.</title>
        <authorList>
            <person name="Kaempfer P."/>
            <person name="Tobias N.J."/>
            <person name="Phan Ke L."/>
            <person name="Bode H.B."/>
            <person name="Glaeser S.P."/>
        </authorList>
    </citation>
    <scope>NUCLEOTIDE SEQUENCE [LARGE SCALE GENOMIC DNA]</scope>
    <source>
        <strain evidence="1 2">30TX1</strain>
    </source>
</reference>
<dbReference type="RefSeq" id="WP_074020937.1">
    <property type="nucleotide sequence ID" value="NZ_CAWMWP010000048.1"/>
</dbReference>
<comment type="caution">
    <text evidence="1">The sequence shown here is derived from an EMBL/GenBank/DDBJ whole genome shotgun (WGS) entry which is preliminary data.</text>
</comment>
<dbReference type="OrthoDB" id="8227562at2"/>
<dbReference type="Proteomes" id="UP000186277">
    <property type="component" value="Unassembled WGS sequence"/>
</dbReference>
<proteinExistence type="predicted"/>
<dbReference type="AlphaFoldDB" id="A0A1Q5TU69"/>
<evidence type="ECO:0000313" key="2">
    <source>
        <dbReference type="Proteomes" id="UP000186277"/>
    </source>
</evidence>
<evidence type="ECO:0000313" key="1">
    <source>
        <dbReference type="EMBL" id="OKP03743.1"/>
    </source>
</evidence>
<keyword evidence="2" id="KW-1185">Reference proteome</keyword>
<accession>A0A1Q5TU69</accession>